<dbReference type="AlphaFoldDB" id="X0Y5H0"/>
<gene>
    <name evidence="1" type="ORF">S01H1_85757</name>
</gene>
<proteinExistence type="predicted"/>
<protein>
    <submittedName>
        <fullName evidence="1">Uncharacterized protein</fullName>
    </submittedName>
</protein>
<sequence length="59" mass="6864">RPEFALVDTVLDLHVNMAIVGLEDPKVALQTVYDEWEKITERLGRDNQILIYRTMMGMD</sequence>
<organism evidence="1">
    <name type="scientific">marine sediment metagenome</name>
    <dbReference type="NCBI Taxonomy" id="412755"/>
    <lineage>
        <taxon>unclassified sequences</taxon>
        <taxon>metagenomes</taxon>
        <taxon>ecological metagenomes</taxon>
    </lineage>
</organism>
<comment type="caution">
    <text evidence="1">The sequence shown here is derived from an EMBL/GenBank/DDBJ whole genome shotgun (WGS) entry which is preliminary data.</text>
</comment>
<feature type="non-terminal residue" evidence="1">
    <location>
        <position position="1"/>
    </location>
</feature>
<reference evidence="1" key="1">
    <citation type="journal article" date="2014" name="Front. Microbiol.">
        <title>High frequency of phylogenetically diverse reductive dehalogenase-homologous genes in deep subseafloor sedimentary metagenomes.</title>
        <authorList>
            <person name="Kawai M."/>
            <person name="Futagami T."/>
            <person name="Toyoda A."/>
            <person name="Takaki Y."/>
            <person name="Nishi S."/>
            <person name="Hori S."/>
            <person name="Arai W."/>
            <person name="Tsubouchi T."/>
            <person name="Morono Y."/>
            <person name="Uchiyama I."/>
            <person name="Ito T."/>
            <person name="Fujiyama A."/>
            <person name="Inagaki F."/>
            <person name="Takami H."/>
        </authorList>
    </citation>
    <scope>NUCLEOTIDE SEQUENCE</scope>
    <source>
        <strain evidence="1">Expedition CK06-06</strain>
    </source>
</reference>
<name>X0Y5H0_9ZZZZ</name>
<dbReference type="EMBL" id="BARS01059041">
    <property type="protein sequence ID" value="GAG42537.1"/>
    <property type="molecule type" value="Genomic_DNA"/>
</dbReference>
<accession>X0Y5H0</accession>
<evidence type="ECO:0000313" key="1">
    <source>
        <dbReference type="EMBL" id="GAG42537.1"/>
    </source>
</evidence>